<reference evidence="2" key="1">
    <citation type="journal article" date="2019" name="Int. J. Syst. Evol. Microbiol.">
        <title>The Global Catalogue of Microorganisms (GCM) 10K type strain sequencing project: providing services to taxonomists for standard genome sequencing and annotation.</title>
        <authorList>
            <consortium name="The Broad Institute Genomics Platform"/>
            <consortium name="The Broad Institute Genome Sequencing Center for Infectious Disease"/>
            <person name="Wu L."/>
            <person name="Ma J."/>
        </authorList>
    </citation>
    <scope>NUCLEOTIDE SEQUENCE [LARGE SCALE GENOMIC DNA]</scope>
    <source>
        <strain evidence="2">KCTC 42281</strain>
    </source>
</reference>
<organism evidence="1 2">
    <name type="scientific">Devosia honganensis</name>
    <dbReference type="NCBI Taxonomy" id="1610527"/>
    <lineage>
        <taxon>Bacteria</taxon>
        <taxon>Pseudomonadati</taxon>
        <taxon>Pseudomonadota</taxon>
        <taxon>Alphaproteobacteria</taxon>
        <taxon>Hyphomicrobiales</taxon>
        <taxon>Devosiaceae</taxon>
        <taxon>Devosia</taxon>
    </lineage>
</organism>
<sequence>MSYSSQSLEGIYEKYYNRILSVCVEDARNILDCDQALRDYAKLADIETVMELDEVAALPPEQREAFLAEFAEMVASAEFQIKFNEMQTSLYARIKSAHHNSDLFLYGIDDALLLCTGISYLASTPPTDPSPTLPG</sequence>
<comment type="caution">
    <text evidence="1">The sequence shown here is derived from an EMBL/GenBank/DDBJ whole genome shotgun (WGS) entry which is preliminary data.</text>
</comment>
<protein>
    <submittedName>
        <fullName evidence="1">Uncharacterized protein</fullName>
    </submittedName>
</protein>
<accession>A0ABV7X4R0</accession>
<proteinExistence type="predicted"/>
<dbReference type="RefSeq" id="WP_380097427.1">
    <property type="nucleotide sequence ID" value="NZ_JBHRYD010000010.1"/>
</dbReference>
<name>A0ABV7X4R0_9HYPH</name>
<gene>
    <name evidence="1" type="ORF">ACFOOL_12445</name>
</gene>
<evidence type="ECO:0000313" key="1">
    <source>
        <dbReference type="EMBL" id="MFC3705568.1"/>
    </source>
</evidence>
<dbReference type="Proteomes" id="UP001595613">
    <property type="component" value="Unassembled WGS sequence"/>
</dbReference>
<evidence type="ECO:0000313" key="2">
    <source>
        <dbReference type="Proteomes" id="UP001595613"/>
    </source>
</evidence>
<dbReference type="EMBL" id="JBHRYD010000010">
    <property type="protein sequence ID" value="MFC3705568.1"/>
    <property type="molecule type" value="Genomic_DNA"/>
</dbReference>
<keyword evidence="2" id="KW-1185">Reference proteome</keyword>